<evidence type="ECO:0000259" key="2">
    <source>
        <dbReference type="Pfam" id="PF00501"/>
    </source>
</evidence>
<evidence type="ECO:0000313" key="4">
    <source>
        <dbReference type="EMBL" id="MFA9950553.1"/>
    </source>
</evidence>
<dbReference type="RefSeq" id="WP_418891600.1">
    <property type="nucleotide sequence ID" value="NZ_JBEUWX010000002.1"/>
</dbReference>
<accession>A0ABV4UH27</accession>
<dbReference type="GO" id="GO:0016874">
    <property type="term" value="F:ligase activity"/>
    <property type="evidence" value="ECO:0007669"/>
    <property type="project" value="UniProtKB-KW"/>
</dbReference>
<dbReference type="PANTHER" id="PTHR43439:SF1">
    <property type="entry name" value="PHENYLACETATE-COENZYME A LIGASE"/>
    <property type="match status" value="1"/>
</dbReference>
<dbReference type="EMBL" id="JBEUWX010000002">
    <property type="protein sequence ID" value="MFA9950553.1"/>
    <property type="molecule type" value="Genomic_DNA"/>
</dbReference>
<dbReference type="PIRSF" id="PIRSF006444">
    <property type="entry name" value="PaaK"/>
    <property type="match status" value="1"/>
</dbReference>
<dbReference type="EC" id="6.2.1.30" evidence="1"/>
<comment type="similarity">
    <text evidence="1">Belongs to the phenylacetyl-CoA ligase family.</text>
</comment>
<keyword evidence="5" id="KW-1185">Reference proteome</keyword>
<organism evidence="4 5">
    <name type="scientific">Dentiradicibacter hellwigii</name>
    <dbReference type="NCBI Taxonomy" id="3149053"/>
    <lineage>
        <taxon>Bacteria</taxon>
        <taxon>Pseudomonadati</taxon>
        <taxon>Pseudomonadota</taxon>
        <taxon>Betaproteobacteria</taxon>
        <taxon>Rhodocyclales</taxon>
        <taxon>Rhodocyclaceae</taxon>
        <taxon>Dentiradicibacter</taxon>
    </lineage>
</organism>
<name>A0ABV4UH27_9RHOO</name>
<comment type="caution">
    <text evidence="4">The sequence shown here is derived from an EMBL/GenBank/DDBJ whole genome shotgun (WGS) entry which is preliminary data.</text>
</comment>
<comment type="function">
    <text evidence="1">Catalyzes the activation of phenylacetic acid (PA) to phenylacetyl-CoA (PA-CoA).</text>
</comment>
<dbReference type="InterPro" id="IPR051414">
    <property type="entry name" value="Adenylate-forming_Reductase"/>
</dbReference>
<dbReference type="InterPro" id="IPR045851">
    <property type="entry name" value="AMP-bd_C_sf"/>
</dbReference>
<keyword evidence="1" id="KW-0547">Nucleotide-binding</keyword>
<dbReference type="InterPro" id="IPR011880">
    <property type="entry name" value="PA_CoA_ligase"/>
</dbReference>
<dbReference type="InterPro" id="IPR000873">
    <property type="entry name" value="AMP-dep_synth/lig_dom"/>
</dbReference>
<gene>
    <name evidence="4" type="ORF">ABCS64_09530</name>
</gene>
<dbReference type="PANTHER" id="PTHR43439">
    <property type="entry name" value="PHENYLACETATE-COENZYME A LIGASE"/>
    <property type="match status" value="1"/>
</dbReference>
<dbReference type="Pfam" id="PF14535">
    <property type="entry name" value="AMP-binding_C_2"/>
    <property type="match status" value="1"/>
</dbReference>
<dbReference type="SUPFAM" id="SSF56801">
    <property type="entry name" value="Acetyl-CoA synthetase-like"/>
    <property type="match status" value="1"/>
</dbReference>
<evidence type="ECO:0000256" key="1">
    <source>
        <dbReference type="PIRNR" id="PIRNR006444"/>
    </source>
</evidence>
<feature type="domain" description="AMP-dependent ligase C-terminal" evidence="3">
    <location>
        <begin position="358"/>
        <end position="454"/>
    </location>
</feature>
<dbReference type="Proteomes" id="UP001574673">
    <property type="component" value="Unassembled WGS sequence"/>
</dbReference>
<feature type="domain" description="AMP-dependent synthetase/ligase" evidence="2">
    <location>
        <begin position="107"/>
        <end position="308"/>
    </location>
</feature>
<comment type="pathway">
    <text evidence="1">Aromatic compound metabolism; phenylacetate degradation.</text>
</comment>
<dbReference type="InterPro" id="IPR042099">
    <property type="entry name" value="ANL_N_sf"/>
</dbReference>
<evidence type="ECO:0000259" key="3">
    <source>
        <dbReference type="Pfam" id="PF14535"/>
    </source>
</evidence>
<proteinExistence type="inferred from homology"/>
<keyword evidence="1 4" id="KW-0436">Ligase</keyword>
<reference evidence="5" key="1">
    <citation type="submission" date="2024-06" db="EMBL/GenBank/DDBJ databases">
        <title>Radixoralia hellwigii gen. nov., sp nov., isolated from a root canal in the human oral cavity.</title>
        <authorList>
            <person name="Bartsch S."/>
            <person name="Wittmer A."/>
            <person name="Schulz A.-K."/>
            <person name="Neumann-Schaal M."/>
            <person name="Wolf J."/>
            <person name="Gronow S."/>
            <person name="Tennert C."/>
            <person name="Haecker G."/>
            <person name="Cieplik F."/>
            <person name="Al-Ahmad A."/>
        </authorList>
    </citation>
    <scope>NUCLEOTIDE SEQUENCE [LARGE SCALE GENOMIC DNA]</scope>
    <source>
        <strain evidence="5">Wk13</strain>
    </source>
</reference>
<dbReference type="InterPro" id="IPR028154">
    <property type="entry name" value="AMP-dep_Lig_C"/>
</dbReference>
<evidence type="ECO:0000313" key="5">
    <source>
        <dbReference type="Proteomes" id="UP001574673"/>
    </source>
</evidence>
<protein>
    <recommendedName>
        <fullName evidence="1">Phenylacetate-coenzyme A ligase</fullName>
        <ecNumber evidence="1">6.2.1.30</ecNumber>
    </recommendedName>
    <alternativeName>
        <fullName evidence="1">Phenylacetyl-CoA ligase</fullName>
    </alternativeName>
</protein>
<dbReference type="Gene3D" id="3.30.300.30">
    <property type="match status" value="1"/>
</dbReference>
<sequence>MLEENWNEWDNQDNRDSWNDCGHGIHPVSALDYLPAPQLRQLQLRRLKAVVARAYANVAPFRARMEARQLTPASVERLEDIAQLPFSAKADLRDNYPFGLFASPMQEIVRLHASSGTTGKPIVVAYTREDLRVWSSVVLRAFAAAGIHRGDIVQNAFGYGLFTGGLGVHYGLEALGATVVPTSGGNTDRQIMLMRDFGVTAICCTPSYFLHMIERAAALGIDLHTLPLRTGIFGAEPWSDDMRARIERDSGIRAFDIYGLSEIIGPGIGGECTAQHGLHIFEDHFYPEIIDSESGRVLPDGEEGELVLTTLSKRAMPMIRYRTRDITRLIAEPCECGRTVRRIARVARRSDDMFIIRGVNVFPTQIEAALLAVEGVLPHYRIVLTREGGLDQLGVEVEVGPELFSDKVSAIEKVHKRLSHSIERITGIRAGVRLVEPNTLPRSEGKIQRVLDLRRG</sequence>
<dbReference type="Pfam" id="PF00501">
    <property type="entry name" value="AMP-binding"/>
    <property type="match status" value="1"/>
</dbReference>
<dbReference type="Gene3D" id="3.40.50.12780">
    <property type="entry name" value="N-terminal domain of ligase-like"/>
    <property type="match status" value="1"/>
</dbReference>
<comment type="catalytic activity">
    <reaction evidence="1">
        <text>2-phenylacetate + ATP + CoA = phenylacetyl-CoA + AMP + diphosphate</text>
        <dbReference type="Rhea" id="RHEA:20956"/>
        <dbReference type="ChEBI" id="CHEBI:18401"/>
        <dbReference type="ChEBI" id="CHEBI:30616"/>
        <dbReference type="ChEBI" id="CHEBI:33019"/>
        <dbReference type="ChEBI" id="CHEBI:57287"/>
        <dbReference type="ChEBI" id="CHEBI:57390"/>
        <dbReference type="ChEBI" id="CHEBI:456215"/>
        <dbReference type="EC" id="6.2.1.30"/>
    </reaction>
</comment>
<dbReference type="CDD" id="cd05913">
    <property type="entry name" value="PaaK"/>
    <property type="match status" value="1"/>
</dbReference>